<organism evidence="1 2">
    <name type="scientific">Cohnella phaseoli</name>
    <dbReference type="NCBI Taxonomy" id="456490"/>
    <lineage>
        <taxon>Bacteria</taxon>
        <taxon>Bacillati</taxon>
        <taxon>Bacillota</taxon>
        <taxon>Bacilli</taxon>
        <taxon>Bacillales</taxon>
        <taxon>Paenibacillaceae</taxon>
        <taxon>Cohnella</taxon>
    </lineage>
</organism>
<comment type="caution">
    <text evidence="1">The sequence shown here is derived from an EMBL/GenBank/DDBJ whole genome shotgun (WGS) entry which is preliminary data.</text>
</comment>
<evidence type="ECO:0008006" key="3">
    <source>
        <dbReference type="Google" id="ProtNLM"/>
    </source>
</evidence>
<dbReference type="PANTHER" id="PTHR34796:SF1">
    <property type="entry name" value="EXPRESSED PROTEIN"/>
    <property type="match status" value="1"/>
</dbReference>
<dbReference type="InterPro" id="IPR023203">
    <property type="entry name" value="TTHA0068_sf"/>
</dbReference>
<accession>A0A3D9JU49</accession>
<dbReference type="PANTHER" id="PTHR34796">
    <property type="entry name" value="EXPRESSED PROTEIN"/>
    <property type="match status" value="1"/>
</dbReference>
<proteinExistence type="predicted"/>
<gene>
    <name evidence="1" type="ORF">DFP98_10961</name>
</gene>
<dbReference type="InterPro" id="IPR005500">
    <property type="entry name" value="DUF309"/>
</dbReference>
<name>A0A3D9JU49_9BACL</name>
<reference evidence="1 2" key="1">
    <citation type="submission" date="2018-07" db="EMBL/GenBank/DDBJ databases">
        <title>Genomic Encyclopedia of Type Strains, Phase III (KMG-III): the genomes of soil and plant-associated and newly described type strains.</title>
        <authorList>
            <person name="Whitman W."/>
        </authorList>
    </citation>
    <scope>NUCLEOTIDE SEQUENCE [LARGE SCALE GENOMIC DNA]</scope>
    <source>
        <strain evidence="1 2">CECT 7287</strain>
    </source>
</reference>
<dbReference type="RefSeq" id="WP_116061071.1">
    <property type="nucleotide sequence ID" value="NZ_QRDZ01000009.1"/>
</dbReference>
<dbReference type="Pfam" id="PF03745">
    <property type="entry name" value="DUF309"/>
    <property type="match status" value="1"/>
</dbReference>
<protein>
    <recommendedName>
        <fullName evidence="3">DUF309 domain-containing protein</fullName>
    </recommendedName>
</protein>
<dbReference type="Gene3D" id="1.10.3450.10">
    <property type="entry name" value="TTHA0068-like"/>
    <property type="match status" value="1"/>
</dbReference>
<dbReference type="SUPFAM" id="SSF140663">
    <property type="entry name" value="TTHA0068-like"/>
    <property type="match status" value="1"/>
</dbReference>
<keyword evidence="2" id="KW-1185">Reference proteome</keyword>
<evidence type="ECO:0000313" key="1">
    <source>
        <dbReference type="EMBL" id="RED77450.1"/>
    </source>
</evidence>
<dbReference type="OrthoDB" id="165483at2"/>
<dbReference type="EMBL" id="QRDZ01000009">
    <property type="protein sequence ID" value="RED77450.1"/>
    <property type="molecule type" value="Genomic_DNA"/>
</dbReference>
<evidence type="ECO:0000313" key="2">
    <source>
        <dbReference type="Proteomes" id="UP000256977"/>
    </source>
</evidence>
<dbReference type="AlphaFoldDB" id="A0A3D9JU49"/>
<sequence>MSAIEYPQAYIDFLAEYYGSRDYFECHEIMEEYWKEDALPAYRTCWLVLIRIAVCQYHSRRGNWGGAIKLMSKAATEAEPALFDRLGVDGGQLAELLKRTALEWSGPGAAYRDIDLPIRDERLLSAARRRCAELGYTWGLPGARAGEDIIHRHLTRDREEVVAARAESARRKALSRELPEPGSRP</sequence>
<dbReference type="Proteomes" id="UP000256977">
    <property type="component" value="Unassembled WGS sequence"/>
</dbReference>